<keyword evidence="1" id="KW-0812">Transmembrane</keyword>
<name>A0ABP7WZU3_9SPHI</name>
<evidence type="ECO:0000313" key="2">
    <source>
        <dbReference type="EMBL" id="GAA4100467.1"/>
    </source>
</evidence>
<dbReference type="Proteomes" id="UP001500841">
    <property type="component" value="Unassembled WGS sequence"/>
</dbReference>
<keyword evidence="1" id="KW-1133">Transmembrane helix</keyword>
<gene>
    <name evidence="2" type="ORF">GCM10022392_26310</name>
</gene>
<protein>
    <submittedName>
        <fullName evidence="2">Uncharacterized protein</fullName>
    </submittedName>
</protein>
<feature type="transmembrane region" description="Helical" evidence="1">
    <location>
        <begin position="6"/>
        <end position="24"/>
    </location>
</feature>
<evidence type="ECO:0000256" key="1">
    <source>
        <dbReference type="SAM" id="Phobius"/>
    </source>
</evidence>
<dbReference type="RefSeq" id="WP_345105272.1">
    <property type="nucleotide sequence ID" value="NZ_BAABCV010000009.1"/>
</dbReference>
<accession>A0ABP7WZU3</accession>
<sequence>MKFIGWLIYWIVGSAVIYFISLFIENFQSINLWSAFMRGVLIIGVIAWGAFLAWWVNND</sequence>
<feature type="transmembrane region" description="Helical" evidence="1">
    <location>
        <begin position="36"/>
        <end position="56"/>
    </location>
</feature>
<proteinExistence type="predicted"/>
<keyword evidence="1" id="KW-0472">Membrane</keyword>
<reference evidence="3" key="1">
    <citation type="journal article" date="2019" name="Int. J. Syst. Evol. Microbiol.">
        <title>The Global Catalogue of Microorganisms (GCM) 10K type strain sequencing project: providing services to taxonomists for standard genome sequencing and annotation.</title>
        <authorList>
            <consortium name="The Broad Institute Genomics Platform"/>
            <consortium name="The Broad Institute Genome Sequencing Center for Infectious Disease"/>
            <person name="Wu L."/>
            <person name="Ma J."/>
        </authorList>
    </citation>
    <scope>NUCLEOTIDE SEQUENCE [LARGE SCALE GENOMIC DNA]</scope>
    <source>
        <strain evidence="3">JCM 17085</strain>
    </source>
</reference>
<comment type="caution">
    <text evidence="2">The sequence shown here is derived from an EMBL/GenBank/DDBJ whole genome shotgun (WGS) entry which is preliminary data.</text>
</comment>
<keyword evidence="3" id="KW-1185">Reference proteome</keyword>
<organism evidence="2 3">
    <name type="scientific">Mucilaginibacter panaciglaebae</name>
    <dbReference type="NCBI Taxonomy" id="502331"/>
    <lineage>
        <taxon>Bacteria</taxon>
        <taxon>Pseudomonadati</taxon>
        <taxon>Bacteroidota</taxon>
        <taxon>Sphingobacteriia</taxon>
        <taxon>Sphingobacteriales</taxon>
        <taxon>Sphingobacteriaceae</taxon>
        <taxon>Mucilaginibacter</taxon>
    </lineage>
</organism>
<dbReference type="EMBL" id="BAABCV010000009">
    <property type="protein sequence ID" value="GAA4100467.1"/>
    <property type="molecule type" value="Genomic_DNA"/>
</dbReference>
<evidence type="ECO:0000313" key="3">
    <source>
        <dbReference type="Proteomes" id="UP001500841"/>
    </source>
</evidence>